<feature type="domain" description="DUF4042" evidence="3">
    <location>
        <begin position="380"/>
        <end position="561"/>
    </location>
</feature>
<name>A0ABD3V7G1_SINWO</name>
<feature type="compositionally biased region" description="Basic residues" evidence="2">
    <location>
        <begin position="304"/>
        <end position="315"/>
    </location>
</feature>
<dbReference type="Proteomes" id="UP001634394">
    <property type="component" value="Unassembled WGS sequence"/>
</dbReference>
<feature type="region of interest" description="Disordered" evidence="2">
    <location>
        <begin position="587"/>
        <end position="641"/>
    </location>
</feature>
<evidence type="ECO:0000256" key="2">
    <source>
        <dbReference type="SAM" id="MobiDB-lite"/>
    </source>
</evidence>
<feature type="compositionally biased region" description="Low complexity" evidence="2">
    <location>
        <begin position="598"/>
        <end position="607"/>
    </location>
</feature>
<protein>
    <recommendedName>
        <fullName evidence="1">HEAT repeat-containing protein 6</fullName>
    </recommendedName>
</protein>
<reference evidence="4 5" key="1">
    <citation type="submission" date="2024-11" db="EMBL/GenBank/DDBJ databases">
        <title>Chromosome-level genome assembly of the freshwater bivalve Anodonta woodiana.</title>
        <authorList>
            <person name="Chen X."/>
        </authorList>
    </citation>
    <scope>NUCLEOTIDE SEQUENCE [LARGE SCALE GENOMIC DNA]</scope>
    <source>
        <strain evidence="4">MN2024</strain>
        <tissue evidence="4">Gills</tissue>
    </source>
</reference>
<evidence type="ECO:0000313" key="4">
    <source>
        <dbReference type="EMBL" id="KAL3856513.1"/>
    </source>
</evidence>
<dbReference type="InterPro" id="IPR016024">
    <property type="entry name" value="ARM-type_fold"/>
</dbReference>
<dbReference type="InterPro" id="IPR011989">
    <property type="entry name" value="ARM-like"/>
</dbReference>
<dbReference type="EMBL" id="JBJQND010000013">
    <property type="protein sequence ID" value="KAL3856513.1"/>
    <property type="molecule type" value="Genomic_DNA"/>
</dbReference>
<gene>
    <name evidence="4" type="ORF">ACJMK2_011262</name>
</gene>
<sequence>MATNADDFELSERAKFQHCYNKLRTFYFRDDEASKTNLNILLDELIALEYSWIIVKTEEANLLLTKLCGTVPIHQERLVVKVCQIIHNFRMKQKIALEERCLDLLTDYIVKALHRCPAWVQTETLKAFASVLYENCDRVSKSLETLLGRHGILVQLVTLPTQDEDVFREAVQCLECLTTRPASGDYMEEKYALICFRMFTNLLHQTQSAKLDPFAKCKILINCLRGLQNILQVTKAMPVDQLGPVLAAVRAYMFYGLCNQMPSVPESLYPAAYGQLDVLNAQKGDENTEAIGEPKGCKTQAGQKKGRKKRNKKAGVKGDLDNDHLVSLDEEAVHLVTSVSLKTNEDPVFQPAWAKVSSSDSDWSDTEGGQGSKFRAYCTRVRQSSLGCLHCIIKTTDKKVMFGYWSSFIPDSPHTSSSSEQQSLFTIIMKDAAPKCRLGALTALTSLLDGTKPLLAMADDSEDVSMAFTPFSVILGSTIKELHRCLLLAMLAENFPITLTQLIKCLGTLIANVPYHRLRPGLLTRIVKQIRHFFNHRDPNVRVACLTCLGAMASIQPPLMEICHIIQPSHPPVGTHYMNPAELERSNPKIASTPGINSIQSASSSDSSHIEGEKVPGHMSSSSSPGVITPGQGSSSSGIQTPYFSDQTLQAHARDISWVVKLCLRNILPQKNVDRNGKEIDSGYFEPLPVRLESLQVLAHLTKGYFPIIRSSVTLLQEVIHKCYQERDPVVQLHVAKVLEEFTQVLLQDVQSSEKVTSPDRLNRQEVLDFWMSLLNGPVPAVLQVPVNNPVRATTCDCLANIGADTFIALPMDKRILIITLLLGLTSDEDKAVRSSAIRTLGVFVLYRNLREDVSFMSDATNAILSGIDDKSIAVRVKAAWSLANLCDALALNRDEGDGEFMEEFPDGLLYKIITMATKSCLDNDKVKSNSVRAIGNVLKYLPPRSINKENFVNAIAEGIKALVKNIGSGAMKVRWNACYATSNIFKNRDLPHGSVSWTSDILNALCCAVKECKNFKVRINAALGLTSLEERSQFGSVQIFSAVWSNLITALKAAGEITDFAEYRYRDNLIDQVCAALVHMMSLLTPDDLICLHASVERDGDFLMEYLEKYRTTMPMLSQIGMYVSPAISRLTKLTNGQLSDETQTCLQVLLAMCQRLVMPDEGEVPERTTEKSAFIQTYD</sequence>
<comment type="caution">
    <text evidence="4">The sequence shown here is derived from an EMBL/GenBank/DDBJ whole genome shotgun (WGS) entry which is preliminary data.</text>
</comment>
<dbReference type="PANTHER" id="PTHR13366:SF0">
    <property type="entry name" value="HEAT REPEAT-CONTAINING PROTEIN 6"/>
    <property type="match status" value="1"/>
</dbReference>
<feature type="compositionally biased region" description="Polar residues" evidence="2">
    <location>
        <begin position="619"/>
        <end position="641"/>
    </location>
</feature>
<dbReference type="Pfam" id="PF13251">
    <property type="entry name" value="DUF4042"/>
    <property type="match status" value="1"/>
</dbReference>
<evidence type="ECO:0000259" key="3">
    <source>
        <dbReference type="Pfam" id="PF13251"/>
    </source>
</evidence>
<accession>A0ABD3V7G1</accession>
<evidence type="ECO:0000313" key="5">
    <source>
        <dbReference type="Proteomes" id="UP001634394"/>
    </source>
</evidence>
<proteinExistence type="predicted"/>
<evidence type="ECO:0000256" key="1">
    <source>
        <dbReference type="ARBA" id="ARBA00015263"/>
    </source>
</evidence>
<dbReference type="AlphaFoldDB" id="A0ABD3V7G1"/>
<dbReference type="Gene3D" id="1.25.10.10">
    <property type="entry name" value="Leucine-rich Repeat Variant"/>
    <property type="match status" value="4"/>
</dbReference>
<feature type="region of interest" description="Disordered" evidence="2">
    <location>
        <begin position="287"/>
        <end position="320"/>
    </location>
</feature>
<dbReference type="SUPFAM" id="SSF48371">
    <property type="entry name" value="ARM repeat"/>
    <property type="match status" value="1"/>
</dbReference>
<dbReference type="InterPro" id="IPR025283">
    <property type="entry name" value="DUF4042"/>
</dbReference>
<dbReference type="PANTHER" id="PTHR13366">
    <property type="entry name" value="MALARIA ANTIGEN-RELATED"/>
    <property type="match status" value="1"/>
</dbReference>
<organism evidence="4 5">
    <name type="scientific">Sinanodonta woodiana</name>
    <name type="common">Chinese pond mussel</name>
    <name type="synonym">Anodonta woodiana</name>
    <dbReference type="NCBI Taxonomy" id="1069815"/>
    <lineage>
        <taxon>Eukaryota</taxon>
        <taxon>Metazoa</taxon>
        <taxon>Spiralia</taxon>
        <taxon>Lophotrochozoa</taxon>
        <taxon>Mollusca</taxon>
        <taxon>Bivalvia</taxon>
        <taxon>Autobranchia</taxon>
        <taxon>Heteroconchia</taxon>
        <taxon>Palaeoheterodonta</taxon>
        <taxon>Unionida</taxon>
        <taxon>Unionoidea</taxon>
        <taxon>Unionidae</taxon>
        <taxon>Unioninae</taxon>
        <taxon>Sinanodonta</taxon>
    </lineage>
</organism>
<keyword evidence="5" id="KW-1185">Reference proteome</keyword>
<dbReference type="InterPro" id="IPR052107">
    <property type="entry name" value="HEAT6"/>
</dbReference>